<feature type="transmembrane region" description="Helical" evidence="9">
    <location>
        <begin position="20"/>
        <end position="42"/>
    </location>
</feature>
<organism evidence="10 11">
    <name type="scientific">Deinococcus ruber</name>
    <dbReference type="NCBI Taxonomy" id="1848197"/>
    <lineage>
        <taxon>Bacteria</taxon>
        <taxon>Thermotogati</taxon>
        <taxon>Deinococcota</taxon>
        <taxon>Deinococci</taxon>
        <taxon>Deinococcales</taxon>
        <taxon>Deinococcaceae</taxon>
        <taxon>Deinococcus</taxon>
    </lineage>
</organism>
<dbReference type="EMBL" id="BMQL01000011">
    <property type="protein sequence ID" value="GGR10025.1"/>
    <property type="molecule type" value="Genomic_DNA"/>
</dbReference>
<evidence type="ECO:0000256" key="5">
    <source>
        <dbReference type="ARBA" id="ARBA00022764"/>
    </source>
</evidence>
<keyword evidence="5" id="KW-0574">Periplasm</keyword>
<reference evidence="10" key="2">
    <citation type="submission" date="2020-09" db="EMBL/GenBank/DDBJ databases">
        <authorList>
            <person name="Sun Q."/>
            <person name="Ohkuma M."/>
        </authorList>
    </citation>
    <scope>NUCLEOTIDE SEQUENCE</scope>
    <source>
        <strain evidence="10">JCM 31311</strain>
    </source>
</reference>
<evidence type="ECO:0000256" key="2">
    <source>
        <dbReference type="ARBA" id="ARBA00004418"/>
    </source>
</evidence>
<dbReference type="Gene3D" id="3.30.700.10">
    <property type="entry name" value="Glycoprotein, Type 4 Pilin"/>
    <property type="match status" value="1"/>
</dbReference>
<comment type="subcellular location">
    <subcellularLocation>
        <location evidence="1">Cell outer membrane</location>
        <topology evidence="1">Single-pass membrane protein</topology>
    </subcellularLocation>
    <subcellularLocation>
        <location evidence="2">Periplasm</location>
    </subcellularLocation>
</comment>
<keyword evidence="4 9" id="KW-0812">Transmembrane</keyword>
<reference evidence="10" key="1">
    <citation type="journal article" date="2014" name="Int. J. Syst. Evol. Microbiol.">
        <title>Complete genome sequence of Corynebacterium casei LMG S-19264T (=DSM 44701T), isolated from a smear-ripened cheese.</title>
        <authorList>
            <consortium name="US DOE Joint Genome Institute (JGI-PGF)"/>
            <person name="Walter F."/>
            <person name="Albersmeier A."/>
            <person name="Kalinowski J."/>
            <person name="Ruckert C."/>
        </authorList>
    </citation>
    <scope>NUCLEOTIDE SEQUENCE</scope>
    <source>
        <strain evidence="10">JCM 31311</strain>
    </source>
</reference>
<dbReference type="PRINTS" id="PR00885">
    <property type="entry name" value="BCTERIALGSPH"/>
</dbReference>
<sequence length="156" mass="17074">MPPHPKERLMNHPRSPARTQGFTLIELLVVIAIIGILAAILIPSFSASRKKPYDVAAMQCVKAIAQAEVTYQGEHNNAFAGSVAALNNADVNEQCQNVQVHHYDSTGLTKTTTGDRVINNDGQGHLLFLAWSQNGTDLYNFNQAAQHPALQVQTTW</sequence>
<dbReference type="GO" id="GO:0015627">
    <property type="term" value="C:type II protein secretion system complex"/>
    <property type="evidence" value="ECO:0007669"/>
    <property type="project" value="InterPro"/>
</dbReference>
<keyword evidence="3" id="KW-0488">Methylation</keyword>
<protein>
    <recommendedName>
        <fullName evidence="12">Prepilin-type N-terminal cleavage/methylation domain-containing protein</fullName>
    </recommendedName>
</protein>
<evidence type="ECO:0008006" key="12">
    <source>
        <dbReference type="Google" id="ProtNLM"/>
    </source>
</evidence>
<evidence type="ECO:0000256" key="3">
    <source>
        <dbReference type="ARBA" id="ARBA00022481"/>
    </source>
</evidence>
<name>A0A918F6Q4_9DEIO</name>
<accession>A0A918F6Q4</accession>
<keyword evidence="8" id="KW-0998">Cell outer membrane</keyword>
<dbReference type="PANTHER" id="PTHR30093:SF44">
    <property type="entry name" value="TYPE II SECRETION SYSTEM CORE PROTEIN G"/>
    <property type="match status" value="1"/>
</dbReference>
<evidence type="ECO:0000256" key="7">
    <source>
        <dbReference type="ARBA" id="ARBA00023136"/>
    </source>
</evidence>
<gene>
    <name evidence="10" type="ORF">GCM10008957_23510</name>
</gene>
<dbReference type="Pfam" id="PF07963">
    <property type="entry name" value="N_methyl"/>
    <property type="match status" value="1"/>
</dbReference>
<evidence type="ECO:0000256" key="1">
    <source>
        <dbReference type="ARBA" id="ARBA00004203"/>
    </source>
</evidence>
<keyword evidence="11" id="KW-1185">Reference proteome</keyword>
<evidence type="ECO:0000256" key="9">
    <source>
        <dbReference type="SAM" id="Phobius"/>
    </source>
</evidence>
<evidence type="ECO:0000256" key="8">
    <source>
        <dbReference type="ARBA" id="ARBA00023237"/>
    </source>
</evidence>
<dbReference type="AlphaFoldDB" id="A0A918F6Q4"/>
<dbReference type="GO" id="GO:0015628">
    <property type="term" value="P:protein secretion by the type II secretion system"/>
    <property type="evidence" value="ECO:0007669"/>
    <property type="project" value="InterPro"/>
</dbReference>
<dbReference type="GO" id="GO:0009279">
    <property type="term" value="C:cell outer membrane"/>
    <property type="evidence" value="ECO:0007669"/>
    <property type="project" value="UniProtKB-SubCell"/>
</dbReference>
<evidence type="ECO:0000313" key="10">
    <source>
        <dbReference type="EMBL" id="GGR10025.1"/>
    </source>
</evidence>
<dbReference type="Proteomes" id="UP000603865">
    <property type="component" value="Unassembled WGS sequence"/>
</dbReference>
<dbReference type="InterPro" id="IPR045584">
    <property type="entry name" value="Pilin-like"/>
</dbReference>
<dbReference type="PROSITE" id="PS00409">
    <property type="entry name" value="PROKAR_NTER_METHYL"/>
    <property type="match status" value="1"/>
</dbReference>
<keyword evidence="7 9" id="KW-0472">Membrane</keyword>
<dbReference type="InterPro" id="IPR002416">
    <property type="entry name" value="T2SS_protein-GspH"/>
</dbReference>
<dbReference type="SUPFAM" id="SSF54523">
    <property type="entry name" value="Pili subunits"/>
    <property type="match status" value="1"/>
</dbReference>
<evidence type="ECO:0000256" key="6">
    <source>
        <dbReference type="ARBA" id="ARBA00022989"/>
    </source>
</evidence>
<evidence type="ECO:0000313" key="11">
    <source>
        <dbReference type="Proteomes" id="UP000603865"/>
    </source>
</evidence>
<dbReference type="InterPro" id="IPR012902">
    <property type="entry name" value="N_methyl_site"/>
</dbReference>
<dbReference type="NCBIfam" id="TIGR02532">
    <property type="entry name" value="IV_pilin_GFxxxE"/>
    <property type="match status" value="1"/>
</dbReference>
<dbReference type="GO" id="GO:0042597">
    <property type="term" value="C:periplasmic space"/>
    <property type="evidence" value="ECO:0007669"/>
    <property type="project" value="UniProtKB-SubCell"/>
</dbReference>
<proteinExistence type="predicted"/>
<dbReference type="PANTHER" id="PTHR30093">
    <property type="entry name" value="GENERAL SECRETION PATHWAY PROTEIN G"/>
    <property type="match status" value="1"/>
</dbReference>
<comment type="caution">
    <text evidence="10">The sequence shown here is derived from an EMBL/GenBank/DDBJ whole genome shotgun (WGS) entry which is preliminary data.</text>
</comment>
<keyword evidence="6 9" id="KW-1133">Transmembrane helix</keyword>
<evidence type="ECO:0000256" key="4">
    <source>
        <dbReference type="ARBA" id="ARBA00022692"/>
    </source>
</evidence>